<name>A0A382THS2_9ZZZZ</name>
<gene>
    <name evidence="2" type="ORF">METZ01_LOCUS374514</name>
</gene>
<reference evidence="2" key="1">
    <citation type="submission" date="2018-05" db="EMBL/GenBank/DDBJ databases">
        <authorList>
            <person name="Lanie J.A."/>
            <person name="Ng W.-L."/>
            <person name="Kazmierczak K.M."/>
            <person name="Andrzejewski T.M."/>
            <person name="Davidsen T.M."/>
            <person name="Wayne K.J."/>
            <person name="Tettelin H."/>
            <person name="Glass J.I."/>
            <person name="Rusch D."/>
            <person name="Podicherti R."/>
            <person name="Tsui H.-C.T."/>
            <person name="Winkler M.E."/>
        </authorList>
    </citation>
    <scope>NUCLEOTIDE SEQUENCE</scope>
</reference>
<organism evidence="2">
    <name type="scientific">marine metagenome</name>
    <dbReference type="NCBI Taxonomy" id="408172"/>
    <lineage>
        <taxon>unclassified sequences</taxon>
        <taxon>metagenomes</taxon>
        <taxon>ecological metagenomes</taxon>
    </lineage>
</organism>
<accession>A0A382THS2</accession>
<dbReference type="AlphaFoldDB" id="A0A382THS2"/>
<feature type="compositionally biased region" description="Basic and acidic residues" evidence="1">
    <location>
        <begin position="1"/>
        <end position="10"/>
    </location>
</feature>
<feature type="compositionally biased region" description="Polar residues" evidence="1">
    <location>
        <begin position="177"/>
        <end position="192"/>
    </location>
</feature>
<evidence type="ECO:0000256" key="1">
    <source>
        <dbReference type="SAM" id="MobiDB-lite"/>
    </source>
</evidence>
<feature type="compositionally biased region" description="Low complexity" evidence="1">
    <location>
        <begin position="149"/>
        <end position="171"/>
    </location>
</feature>
<feature type="compositionally biased region" description="Polar residues" evidence="1">
    <location>
        <begin position="96"/>
        <end position="107"/>
    </location>
</feature>
<evidence type="ECO:0000313" key="2">
    <source>
        <dbReference type="EMBL" id="SVD21660.1"/>
    </source>
</evidence>
<proteinExistence type="predicted"/>
<feature type="region of interest" description="Disordered" evidence="1">
    <location>
        <begin position="1"/>
        <end position="210"/>
    </location>
</feature>
<dbReference type="EMBL" id="UINC01136728">
    <property type="protein sequence ID" value="SVD21660.1"/>
    <property type="molecule type" value="Genomic_DNA"/>
</dbReference>
<feature type="compositionally biased region" description="Low complexity" evidence="1">
    <location>
        <begin position="117"/>
        <end position="130"/>
    </location>
</feature>
<protein>
    <submittedName>
        <fullName evidence="2">Uncharacterized protein</fullName>
    </submittedName>
</protein>
<sequence>DGPADRDEMFKAFGFEDDEGVRPPGGDDDGHRGFMSFDEEGEGGPEGGLNNFFAAGPGGGEGDRGDGDDPMTGGAKDFFFAARPGTEDAQAEEPTQESQSRPAQQSEEAPPPSFFNPTETTQAAETETPQSGFFKPEAEPSSAGDEQAPKTAFFANAAAPTPTSGSTARPSFFNPGGVTNSFFGGSGNNAFQADSDLDRDSEQEFESNND</sequence>
<feature type="non-terminal residue" evidence="2">
    <location>
        <position position="1"/>
    </location>
</feature>